<dbReference type="GO" id="GO:0046872">
    <property type="term" value="F:metal ion binding"/>
    <property type="evidence" value="ECO:0007669"/>
    <property type="project" value="UniProtKB-KW"/>
</dbReference>
<dbReference type="STRING" id="6573.A0A210QNA0"/>
<dbReference type="FunFam" id="3.90.780.10:FF:000001">
    <property type="entry name" value="NT5E isoform 3"/>
    <property type="match status" value="1"/>
</dbReference>
<dbReference type="PROSITE" id="PS00785">
    <property type="entry name" value="5_NUCLEOTIDASE_1"/>
    <property type="match status" value="1"/>
</dbReference>
<dbReference type="AlphaFoldDB" id="A0A210QNA0"/>
<dbReference type="GO" id="GO:0016020">
    <property type="term" value="C:membrane"/>
    <property type="evidence" value="ECO:0007669"/>
    <property type="project" value="UniProtKB-ARBA"/>
</dbReference>
<comment type="catalytic activity">
    <reaction evidence="1">
        <text>a ribonucleoside 5'-phosphate + H2O = a ribonucleoside + phosphate</text>
        <dbReference type="Rhea" id="RHEA:12484"/>
        <dbReference type="ChEBI" id="CHEBI:15377"/>
        <dbReference type="ChEBI" id="CHEBI:18254"/>
        <dbReference type="ChEBI" id="CHEBI:43474"/>
        <dbReference type="ChEBI" id="CHEBI:58043"/>
        <dbReference type="EC" id="3.1.3.5"/>
    </reaction>
</comment>
<feature type="transmembrane region" description="Helical" evidence="9">
    <location>
        <begin position="571"/>
        <end position="591"/>
    </location>
</feature>
<dbReference type="GO" id="GO:0008253">
    <property type="term" value="F:5'-nucleotidase activity"/>
    <property type="evidence" value="ECO:0007669"/>
    <property type="project" value="UniProtKB-EC"/>
</dbReference>
<dbReference type="Pfam" id="PF02872">
    <property type="entry name" value="5_nucleotid_C"/>
    <property type="match status" value="1"/>
</dbReference>
<evidence type="ECO:0000259" key="11">
    <source>
        <dbReference type="Pfam" id="PF02872"/>
    </source>
</evidence>
<dbReference type="OrthoDB" id="7722975at2759"/>
<sequence>MEILSVSVMRCLLAVLLICFSCLFHFATCSFELAVIHTNDIHAHVEEMNKYSSECKQKEKDAGLCYGGISRRVTKVNDLRKQYPSHSVLLNAGDNFQGTLWFNYYKGLVAAKFMKELGYDAMALGNHEFDNGVAGLVPFLDNVTSVFPVLSCNLDLSAEPRLKDKIGKHTILTVNGQRIGVIGFTTEETSFISNADKTVKFKNVVSSVRAEVQELTRQGINKIIGLGHYGYGHDMKLAAEVEGLDVIVGGHSHTFLYTGTPPLNDVPEGPYPTVITKDNGEKTLVVQAYWSGKYLGFINVTFDDRGRVTKWQGAPILLDNSIAKDPATEAEVAALLVPLAHEKSVVMGKTAVYLEGSSTVCRLGECNMGNLVTDGMVDYFVGRQTDNASWTEAAIAIINSGGIRAPIEQGNITRGELLTLMPFGNTVDVIDIKGKYLRQALEHSVENYSPIDKPGAFLQMSGLLVKYDLSKPKGHRVVSVEARCQECLIPAYSPLDDTDVYRVVAQAFIIKGGDGYSVLQDHHERWYQYNFLDIDVLSEYLKKFNPVTSGLEGRVQFTNSSYSDTPCPVGVAGHMTFNPFILFVIVLSVVLSS</sequence>
<evidence type="ECO:0000256" key="6">
    <source>
        <dbReference type="ARBA" id="ARBA00022741"/>
    </source>
</evidence>
<keyword evidence="9" id="KW-0812">Transmembrane</keyword>
<evidence type="ECO:0000256" key="2">
    <source>
        <dbReference type="ARBA" id="ARBA00006654"/>
    </source>
</evidence>
<keyword evidence="9" id="KW-0472">Membrane</keyword>
<feature type="signal peptide" evidence="8">
    <location>
        <begin position="1"/>
        <end position="29"/>
    </location>
</feature>
<evidence type="ECO:0000256" key="8">
    <source>
        <dbReference type="RuleBase" id="RU362119"/>
    </source>
</evidence>
<dbReference type="SUPFAM" id="SSF55816">
    <property type="entry name" value="5'-nucleotidase (syn. UDP-sugar hydrolase), C-terminal domain"/>
    <property type="match status" value="1"/>
</dbReference>
<dbReference type="InterPro" id="IPR008334">
    <property type="entry name" value="5'-Nucleotdase_C"/>
</dbReference>
<evidence type="ECO:0000256" key="7">
    <source>
        <dbReference type="ARBA" id="ARBA00022801"/>
    </source>
</evidence>
<dbReference type="InterPro" id="IPR004843">
    <property type="entry name" value="Calcineurin-like_PHP"/>
</dbReference>
<dbReference type="Gene3D" id="3.60.21.10">
    <property type="match status" value="1"/>
</dbReference>
<evidence type="ECO:0000313" key="12">
    <source>
        <dbReference type="EMBL" id="OWF50209.1"/>
    </source>
</evidence>
<keyword evidence="13" id="KW-1185">Reference proteome</keyword>
<dbReference type="PROSITE" id="PS00786">
    <property type="entry name" value="5_NUCLEOTIDASE_2"/>
    <property type="match status" value="1"/>
</dbReference>
<organism evidence="12 13">
    <name type="scientific">Mizuhopecten yessoensis</name>
    <name type="common">Japanese scallop</name>
    <name type="synonym">Patinopecten yessoensis</name>
    <dbReference type="NCBI Taxonomy" id="6573"/>
    <lineage>
        <taxon>Eukaryota</taxon>
        <taxon>Metazoa</taxon>
        <taxon>Spiralia</taxon>
        <taxon>Lophotrochozoa</taxon>
        <taxon>Mollusca</taxon>
        <taxon>Bivalvia</taxon>
        <taxon>Autobranchia</taxon>
        <taxon>Pteriomorphia</taxon>
        <taxon>Pectinida</taxon>
        <taxon>Pectinoidea</taxon>
        <taxon>Pectinidae</taxon>
        <taxon>Mizuhopecten</taxon>
    </lineage>
</organism>
<evidence type="ECO:0000256" key="9">
    <source>
        <dbReference type="SAM" id="Phobius"/>
    </source>
</evidence>
<evidence type="ECO:0000256" key="4">
    <source>
        <dbReference type="ARBA" id="ARBA00022723"/>
    </source>
</evidence>
<gene>
    <name evidence="12" type="ORF">KP79_PYT06738</name>
</gene>
<keyword evidence="7 8" id="KW-0378">Hydrolase</keyword>
<dbReference type="InterPro" id="IPR036907">
    <property type="entry name" value="5'-Nucleotdase_C_sf"/>
</dbReference>
<feature type="chain" id="PRO_5011815266" description="5'-nucleotidase" evidence="8">
    <location>
        <begin position="30"/>
        <end position="593"/>
    </location>
</feature>
<dbReference type="InterPro" id="IPR029052">
    <property type="entry name" value="Metallo-depent_PP-like"/>
</dbReference>
<dbReference type="Gene3D" id="3.90.780.10">
    <property type="entry name" value="5'-Nucleotidase, C-terminal domain"/>
    <property type="match status" value="1"/>
</dbReference>
<dbReference type="CDD" id="cd07409">
    <property type="entry name" value="MPP_CD73_N"/>
    <property type="match status" value="1"/>
</dbReference>
<evidence type="ECO:0000256" key="1">
    <source>
        <dbReference type="ARBA" id="ARBA00000815"/>
    </source>
</evidence>
<dbReference type="SUPFAM" id="SSF56300">
    <property type="entry name" value="Metallo-dependent phosphatases"/>
    <property type="match status" value="1"/>
</dbReference>
<keyword evidence="6 8" id="KW-0547">Nucleotide-binding</keyword>
<reference evidence="12 13" key="1">
    <citation type="journal article" date="2017" name="Nat. Ecol. Evol.">
        <title>Scallop genome provides insights into evolution of bilaterian karyotype and development.</title>
        <authorList>
            <person name="Wang S."/>
            <person name="Zhang J."/>
            <person name="Jiao W."/>
            <person name="Li J."/>
            <person name="Xun X."/>
            <person name="Sun Y."/>
            <person name="Guo X."/>
            <person name="Huan P."/>
            <person name="Dong B."/>
            <person name="Zhang L."/>
            <person name="Hu X."/>
            <person name="Sun X."/>
            <person name="Wang J."/>
            <person name="Zhao C."/>
            <person name="Wang Y."/>
            <person name="Wang D."/>
            <person name="Huang X."/>
            <person name="Wang R."/>
            <person name="Lv J."/>
            <person name="Li Y."/>
            <person name="Zhang Z."/>
            <person name="Liu B."/>
            <person name="Lu W."/>
            <person name="Hui Y."/>
            <person name="Liang J."/>
            <person name="Zhou Z."/>
            <person name="Hou R."/>
            <person name="Li X."/>
            <person name="Liu Y."/>
            <person name="Li H."/>
            <person name="Ning X."/>
            <person name="Lin Y."/>
            <person name="Zhao L."/>
            <person name="Xing Q."/>
            <person name="Dou J."/>
            <person name="Li Y."/>
            <person name="Mao J."/>
            <person name="Guo H."/>
            <person name="Dou H."/>
            <person name="Li T."/>
            <person name="Mu C."/>
            <person name="Jiang W."/>
            <person name="Fu Q."/>
            <person name="Fu X."/>
            <person name="Miao Y."/>
            <person name="Liu J."/>
            <person name="Yu Q."/>
            <person name="Li R."/>
            <person name="Liao H."/>
            <person name="Li X."/>
            <person name="Kong Y."/>
            <person name="Jiang Z."/>
            <person name="Chourrout D."/>
            <person name="Li R."/>
            <person name="Bao Z."/>
        </authorList>
    </citation>
    <scope>NUCLEOTIDE SEQUENCE [LARGE SCALE GENOMIC DNA]</scope>
    <source>
        <strain evidence="12 13">PY_sf001</strain>
    </source>
</reference>
<keyword evidence="9" id="KW-1133">Transmembrane helix</keyword>
<keyword evidence="5 8" id="KW-0732">Signal</keyword>
<feature type="domain" description="Calcineurin-like phosphoesterase" evidence="10">
    <location>
        <begin position="35"/>
        <end position="254"/>
    </location>
</feature>
<dbReference type="EC" id="3.1.3.5" evidence="3"/>
<comment type="similarity">
    <text evidence="2 8">Belongs to the 5'-nucleotidase family.</text>
</comment>
<dbReference type="InterPro" id="IPR006146">
    <property type="entry name" value="5'-Nucleotdase_CS"/>
</dbReference>
<comment type="caution">
    <text evidence="12">The sequence shown here is derived from an EMBL/GenBank/DDBJ whole genome shotgun (WGS) entry which is preliminary data.</text>
</comment>
<evidence type="ECO:0000313" key="13">
    <source>
        <dbReference type="Proteomes" id="UP000242188"/>
    </source>
</evidence>
<protein>
    <recommendedName>
        <fullName evidence="3">5'-nucleotidase</fullName>
        <ecNumber evidence="3">3.1.3.5</ecNumber>
    </recommendedName>
</protein>
<evidence type="ECO:0000256" key="3">
    <source>
        <dbReference type="ARBA" id="ARBA00012643"/>
    </source>
</evidence>
<dbReference type="GO" id="GO:0009166">
    <property type="term" value="P:nucleotide catabolic process"/>
    <property type="evidence" value="ECO:0007669"/>
    <property type="project" value="InterPro"/>
</dbReference>
<dbReference type="InterPro" id="IPR006179">
    <property type="entry name" value="5_nucleotidase/apyrase"/>
</dbReference>
<dbReference type="FunFam" id="3.60.21.10:FF:000020">
    <property type="entry name" value="NT5E isoform 4"/>
    <property type="match status" value="1"/>
</dbReference>
<dbReference type="GO" id="GO:0000166">
    <property type="term" value="F:nucleotide binding"/>
    <property type="evidence" value="ECO:0007669"/>
    <property type="project" value="UniProtKB-KW"/>
</dbReference>
<evidence type="ECO:0000259" key="10">
    <source>
        <dbReference type="Pfam" id="PF00149"/>
    </source>
</evidence>
<dbReference type="PRINTS" id="PR01607">
    <property type="entry name" value="APYRASEFAMLY"/>
</dbReference>
<evidence type="ECO:0000256" key="5">
    <source>
        <dbReference type="ARBA" id="ARBA00022729"/>
    </source>
</evidence>
<proteinExistence type="inferred from homology"/>
<keyword evidence="4" id="KW-0479">Metal-binding</keyword>
<feature type="domain" description="5'-Nucleotidase C-terminal" evidence="11">
    <location>
        <begin position="346"/>
        <end position="520"/>
    </location>
</feature>
<dbReference type="EMBL" id="NEDP02002733">
    <property type="protein sequence ID" value="OWF50209.1"/>
    <property type="molecule type" value="Genomic_DNA"/>
</dbReference>
<dbReference type="PANTHER" id="PTHR11575:SF24">
    <property type="entry name" value="5'-NUCLEOTIDASE"/>
    <property type="match status" value="1"/>
</dbReference>
<dbReference type="PANTHER" id="PTHR11575">
    <property type="entry name" value="5'-NUCLEOTIDASE-RELATED"/>
    <property type="match status" value="1"/>
</dbReference>
<name>A0A210QNA0_MIZYE</name>
<accession>A0A210QNA0</accession>
<dbReference type="Pfam" id="PF00149">
    <property type="entry name" value="Metallophos"/>
    <property type="match status" value="1"/>
</dbReference>
<dbReference type="Proteomes" id="UP000242188">
    <property type="component" value="Unassembled WGS sequence"/>
</dbReference>